<evidence type="ECO:0000256" key="1">
    <source>
        <dbReference type="SAM" id="SignalP"/>
    </source>
</evidence>
<keyword evidence="1" id="KW-0732">Signal</keyword>
<evidence type="ECO:0008006" key="4">
    <source>
        <dbReference type="Google" id="ProtNLM"/>
    </source>
</evidence>
<evidence type="ECO:0000313" key="3">
    <source>
        <dbReference type="Proteomes" id="UP001287356"/>
    </source>
</evidence>
<dbReference type="AlphaFoldDB" id="A0AAE0NM31"/>
<feature type="chain" id="PRO_5041912871" description="GPI anchored serine-threonine rich protein" evidence="1">
    <location>
        <begin position="18"/>
        <end position="177"/>
    </location>
</feature>
<organism evidence="2 3">
    <name type="scientific">Lasiosphaeria ovina</name>
    <dbReference type="NCBI Taxonomy" id="92902"/>
    <lineage>
        <taxon>Eukaryota</taxon>
        <taxon>Fungi</taxon>
        <taxon>Dikarya</taxon>
        <taxon>Ascomycota</taxon>
        <taxon>Pezizomycotina</taxon>
        <taxon>Sordariomycetes</taxon>
        <taxon>Sordariomycetidae</taxon>
        <taxon>Sordariales</taxon>
        <taxon>Lasiosphaeriaceae</taxon>
        <taxon>Lasiosphaeria</taxon>
    </lineage>
</organism>
<comment type="caution">
    <text evidence="2">The sequence shown here is derived from an EMBL/GenBank/DDBJ whole genome shotgun (WGS) entry which is preliminary data.</text>
</comment>
<gene>
    <name evidence="2" type="ORF">B0T24DRAFT_70395</name>
</gene>
<name>A0AAE0NM31_9PEZI</name>
<evidence type="ECO:0000313" key="2">
    <source>
        <dbReference type="EMBL" id="KAK3383955.1"/>
    </source>
</evidence>
<sequence length="177" mass="17727">MKFSLLSLAVFASAVAAQTTATADSSSDCAADYIVSRCLETENDKLDACVTGDWNCMCSQWQNIVTCYNNCPNDQRVSTAKGQEQIFCGYASQFPSATPTKAAAAKTTVPTPAATTSGAAVQSKAEDAAATATTTGTDTATSTGTAASATKSSSAGDLVLNAGSILAAVAGVVAAVL</sequence>
<reference evidence="2" key="1">
    <citation type="journal article" date="2023" name="Mol. Phylogenet. Evol.">
        <title>Genome-scale phylogeny and comparative genomics of the fungal order Sordariales.</title>
        <authorList>
            <person name="Hensen N."/>
            <person name="Bonometti L."/>
            <person name="Westerberg I."/>
            <person name="Brannstrom I.O."/>
            <person name="Guillou S."/>
            <person name="Cros-Aarteil S."/>
            <person name="Calhoun S."/>
            <person name="Haridas S."/>
            <person name="Kuo A."/>
            <person name="Mondo S."/>
            <person name="Pangilinan J."/>
            <person name="Riley R."/>
            <person name="LaButti K."/>
            <person name="Andreopoulos B."/>
            <person name="Lipzen A."/>
            <person name="Chen C."/>
            <person name="Yan M."/>
            <person name="Daum C."/>
            <person name="Ng V."/>
            <person name="Clum A."/>
            <person name="Steindorff A."/>
            <person name="Ohm R.A."/>
            <person name="Martin F."/>
            <person name="Silar P."/>
            <person name="Natvig D.O."/>
            <person name="Lalanne C."/>
            <person name="Gautier V."/>
            <person name="Ament-Velasquez S.L."/>
            <person name="Kruys A."/>
            <person name="Hutchinson M.I."/>
            <person name="Powell A.J."/>
            <person name="Barry K."/>
            <person name="Miller A.N."/>
            <person name="Grigoriev I.V."/>
            <person name="Debuchy R."/>
            <person name="Gladieux P."/>
            <person name="Hiltunen Thoren M."/>
            <person name="Johannesson H."/>
        </authorList>
    </citation>
    <scope>NUCLEOTIDE SEQUENCE</scope>
    <source>
        <strain evidence="2">CBS 958.72</strain>
    </source>
</reference>
<dbReference type="EMBL" id="JAULSN010000001">
    <property type="protein sequence ID" value="KAK3383955.1"/>
    <property type="molecule type" value="Genomic_DNA"/>
</dbReference>
<reference evidence="2" key="2">
    <citation type="submission" date="2023-06" db="EMBL/GenBank/DDBJ databases">
        <authorList>
            <consortium name="Lawrence Berkeley National Laboratory"/>
            <person name="Haridas S."/>
            <person name="Hensen N."/>
            <person name="Bonometti L."/>
            <person name="Westerberg I."/>
            <person name="Brannstrom I.O."/>
            <person name="Guillou S."/>
            <person name="Cros-Aarteil S."/>
            <person name="Calhoun S."/>
            <person name="Kuo A."/>
            <person name="Mondo S."/>
            <person name="Pangilinan J."/>
            <person name="Riley R."/>
            <person name="Labutti K."/>
            <person name="Andreopoulos B."/>
            <person name="Lipzen A."/>
            <person name="Chen C."/>
            <person name="Yanf M."/>
            <person name="Daum C."/>
            <person name="Ng V."/>
            <person name="Clum A."/>
            <person name="Steindorff A."/>
            <person name="Ohm R."/>
            <person name="Martin F."/>
            <person name="Silar P."/>
            <person name="Natvig D."/>
            <person name="Lalanne C."/>
            <person name="Gautier V."/>
            <person name="Ament-Velasquez S.L."/>
            <person name="Kruys A."/>
            <person name="Hutchinson M.I."/>
            <person name="Powell A.J."/>
            <person name="Barry K."/>
            <person name="Miller A.N."/>
            <person name="Grigoriev I.V."/>
            <person name="Debuchy R."/>
            <person name="Gladieux P."/>
            <person name="Thoren M.H."/>
            <person name="Johannesson H."/>
        </authorList>
    </citation>
    <scope>NUCLEOTIDE SEQUENCE</scope>
    <source>
        <strain evidence="2">CBS 958.72</strain>
    </source>
</reference>
<dbReference type="Proteomes" id="UP001287356">
    <property type="component" value="Unassembled WGS sequence"/>
</dbReference>
<proteinExistence type="predicted"/>
<protein>
    <recommendedName>
        <fullName evidence="4">GPI anchored serine-threonine rich protein</fullName>
    </recommendedName>
</protein>
<keyword evidence="3" id="KW-1185">Reference proteome</keyword>
<accession>A0AAE0NM31</accession>
<feature type="signal peptide" evidence="1">
    <location>
        <begin position="1"/>
        <end position="17"/>
    </location>
</feature>